<proteinExistence type="predicted"/>
<dbReference type="EnsemblPlants" id="AUR62020369-RA">
    <property type="protein sequence ID" value="AUR62020369-RA:cds"/>
    <property type="gene ID" value="AUR62020369"/>
</dbReference>
<dbReference type="GO" id="GO:0008270">
    <property type="term" value="F:zinc ion binding"/>
    <property type="evidence" value="ECO:0007669"/>
    <property type="project" value="UniProtKB-KW"/>
</dbReference>
<keyword evidence="1" id="KW-0862">Zinc</keyword>
<reference evidence="3" key="2">
    <citation type="submission" date="2021-03" db="UniProtKB">
        <authorList>
            <consortium name="EnsemblPlants"/>
        </authorList>
    </citation>
    <scope>IDENTIFICATION</scope>
</reference>
<evidence type="ECO:0000259" key="2">
    <source>
        <dbReference type="PROSITE" id="PS50158"/>
    </source>
</evidence>
<dbReference type="SMART" id="SM00343">
    <property type="entry name" value="ZnF_C2HC"/>
    <property type="match status" value="1"/>
</dbReference>
<dbReference type="AlphaFoldDB" id="A0A803LY18"/>
<accession>A0A803LY18</accession>
<protein>
    <recommendedName>
        <fullName evidence="2">CCHC-type domain-containing protein</fullName>
    </recommendedName>
</protein>
<name>A0A803LY18_CHEQI</name>
<dbReference type="GO" id="GO:0003676">
    <property type="term" value="F:nucleic acid binding"/>
    <property type="evidence" value="ECO:0007669"/>
    <property type="project" value="InterPro"/>
</dbReference>
<evidence type="ECO:0000256" key="1">
    <source>
        <dbReference type="PROSITE-ProRule" id="PRU00047"/>
    </source>
</evidence>
<dbReference type="Proteomes" id="UP000596660">
    <property type="component" value="Unplaced"/>
</dbReference>
<evidence type="ECO:0000313" key="3">
    <source>
        <dbReference type="EnsemblPlants" id="AUR62020369-RA:cds"/>
    </source>
</evidence>
<dbReference type="Gene3D" id="4.10.60.10">
    <property type="entry name" value="Zinc finger, CCHC-type"/>
    <property type="match status" value="1"/>
</dbReference>
<dbReference type="Gramene" id="AUR62020369-RA">
    <property type="protein sequence ID" value="AUR62020369-RA:cds"/>
    <property type="gene ID" value="AUR62020369"/>
</dbReference>
<dbReference type="PROSITE" id="PS50158">
    <property type="entry name" value="ZF_CCHC"/>
    <property type="match status" value="1"/>
</dbReference>
<dbReference type="SUPFAM" id="SSF57756">
    <property type="entry name" value="Retrovirus zinc finger-like domains"/>
    <property type="match status" value="1"/>
</dbReference>
<dbReference type="InterPro" id="IPR036875">
    <property type="entry name" value="Znf_CCHC_sf"/>
</dbReference>
<keyword evidence="1" id="KW-0479">Metal-binding</keyword>
<dbReference type="Pfam" id="PF00098">
    <property type="entry name" value="zf-CCHC"/>
    <property type="match status" value="1"/>
</dbReference>
<dbReference type="InterPro" id="IPR001878">
    <property type="entry name" value="Znf_CCHC"/>
</dbReference>
<reference evidence="3" key="1">
    <citation type="journal article" date="2017" name="Nature">
        <title>The genome of Chenopodium quinoa.</title>
        <authorList>
            <person name="Jarvis D.E."/>
            <person name="Ho Y.S."/>
            <person name="Lightfoot D.J."/>
            <person name="Schmoeckel S.M."/>
            <person name="Li B."/>
            <person name="Borm T.J.A."/>
            <person name="Ohyanagi H."/>
            <person name="Mineta K."/>
            <person name="Michell C.T."/>
            <person name="Saber N."/>
            <person name="Kharbatia N.M."/>
            <person name="Rupper R.R."/>
            <person name="Sharp A.R."/>
            <person name="Dally N."/>
            <person name="Boughton B.A."/>
            <person name="Woo Y.H."/>
            <person name="Gao G."/>
            <person name="Schijlen E.G.W.M."/>
            <person name="Guo X."/>
            <person name="Momin A.A."/>
            <person name="Negrao S."/>
            <person name="Al-Babili S."/>
            <person name="Gehring C."/>
            <person name="Roessner U."/>
            <person name="Jung C."/>
            <person name="Murphy K."/>
            <person name="Arold S.T."/>
            <person name="Gojobori T."/>
            <person name="van der Linden C.G."/>
            <person name="van Loo E.N."/>
            <person name="Jellen E.N."/>
            <person name="Maughan P.J."/>
            <person name="Tester M."/>
        </authorList>
    </citation>
    <scope>NUCLEOTIDE SEQUENCE [LARGE SCALE GENOMIC DNA]</scope>
    <source>
        <strain evidence="3">cv. PI 614886</strain>
    </source>
</reference>
<organism evidence="3 4">
    <name type="scientific">Chenopodium quinoa</name>
    <name type="common">Quinoa</name>
    <dbReference type="NCBI Taxonomy" id="63459"/>
    <lineage>
        <taxon>Eukaryota</taxon>
        <taxon>Viridiplantae</taxon>
        <taxon>Streptophyta</taxon>
        <taxon>Embryophyta</taxon>
        <taxon>Tracheophyta</taxon>
        <taxon>Spermatophyta</taxon>
        <taxon>Magnoliopsida</taxon>
        <taxon>eudicotyledons</taxon>
        <taxon>Gunneridae</taxon>
        <taxon>Pentapetalae</taxon>
        <taxon>Caryophyllales</taxon>
        <taxon>Chenopodiaceae</taxon>
        <taxon>Chenopodioideae</taxon>
        <taxon>Atripliceae</taxon>
        <taxon>Chenopodium</taxon>
    </lineage>
</organism>
<evidence type="ECO:0000313" key="4">
    <source>
        <dbReference type="Proteomes" id="UP000596660"/>
    </source>
</evidence>
<sequence length="173" mass="20385">MVGEGRIINNEQPRGTMRNFPIDNDRDLKLLELPEFIGDEDAENFLDWVRQMEKVFDYKGFDEQKAYKVANLKLTRYASLWEDDCCYSQTSCIGEKRLCFKCQGMGHIARDCGNKVTVSKKEHRMFLAYLDQEEKEKESTCLLNTEEEFDFEEFDGQEKITPELEHHHIGILR</sequence>
<keyword evidence="4" id="KW-1185">Reference proteome</keyword>
<feature type="domain" description="CCHC-type" evidence="2">
    <location>
        <begin position="99"/>
        <end position="112"/>
    </location>
</feature>
<keyword evidence="1" id="KW-0863">Zinc-finger</keyword>